<name>A0A1B9B7S3_9BACI</name>
<dbReference type="Proteomes" id="UP000092578">
    <property type="component" value="Unassembled WGS sequence"/>
</dbReference>
<dbReference type="GO" id="GO:0016620">
    <property type="term" value="F:oxidoreductase activity, acting on the aldehyde or oxo group of donors, NAD or NADP as acceptor"/>
    <property type="evidence" value="ECO:0007669"/>
    <property type="project" value="InterPro"/>
</dbReference>
<keyword evidence="2 3" id="KW-0560">Oxidoreductase</keyword>
<evidence type="ECO:0000256" key="3">
    <source>
        <dbReference type="PIRNR" id="PIRNR036492"/>
    </source>
</evidence>
<accession>A0A1B9B7S3</accession>
<evidence type="ECO:0000313" key="8">
    <source>
        <dbReference type="EMBL" id="OCA92138.1"/>
    </source>
</evidence>
<dbReference type="InterPro" id="IPR029510">
    <property type="entry name" value="Ald_DH_CS_GLU"/>
</dbReference>
<evidence type="ECO:0000256" key="1">
    <source>
        <dbReference type="ARBA" id="ARBA00009986"/>
    </source>
</evidence>
<dbReference type="InterPro" id="IPR016163">
    <property type="entry name" value="Ald_DH_C"/>
</dbReference>
<gene>
    <name evidence="8" type="ORF">A8F95_18550</name>
</gene>
<dbReference type="PIRSF" id="PIRSF036492">
    <property type="entry name" value="ALDH"/>
    <property type="match status" value="1"/>
</dbReference>
<dbReference type="Pfam" id="PF00171">
    <property type="entry name" value="Aldedh"/>
    <property type="match status" value="1"/>
</dbReference>
<evidence type="ECO:0000256" key="4">
    <source>
        <dbReference type="PIRSR" id="PIRSR036492-1"/>
    </source>
</evidence>
<evidence type="ECO:0000256" key="5">
    <source>
        <dbReference type="PROSITE-ProRule" id="PRU10007"/>
    </source>
</evidence>
<comment type="similarity">
    <text evidence="1 3 6">Belongs to the aldehyde dehydrogenase family.</text>
</comment>
<evidence type="ECO:0000256" key="6">
    <source>
        <dbReference type="RuleBase" id="RU003345"/>
    </source>
</evidence>
<dbReference type="FunFam" id="3.40.309.10:FF:000009">
    <property type="entry name" value="Aldehyde dehydrogenase A"/>
    <property type="match status" value="1"/>
</dbReference>
<proteinExistence type="inferred from homology"/>
<dbReference type="Gene3D" id="3.40.605.10">
    <property type="entry name" value="Aldehyde Dehydrogenase, Chain A, domain 1"/>
    <property type="match status" value="1"/>
</dbReference>
<dbReference type="RefSeq" id="WP_065409557.1">
    <property type="nucleotide sequence ID" value="NZ_MAYT01000002.1"/>
</dbReference>
<evidence type="ECO:0000259" key="7">
    <source>
        <dbReference type="Pfam" id="PF00171"/>
    </source>
</evidence>
<organism evidence="8 9">
    <name type="scientific">Pseudobacillus wudalianchiensis</name>
    <dbReference type="NCBI Taxonomy" id="1743143"/>
    <lineage>
        <taxon>Bacteria</taxon>
        <taxon>Bacillati</taxon>
        <taxon>Bacillota</taxon>
        <taxon>Bacilli</taxon>
        <taxon>Bacillales</taxon>
        <taxon>Bacillaceae</taxon>
        <taxon>Pseudobacillus</taxon>
    </lineage>
</organism>
<dbReference type="GO" id="GO:0006081">
    <property type="term" value="P:aldehyde metabolic process"/>
    <property type="evidence" value="ECO:0007669"/>
    <property type="project" value="InterPro"/>
</dbReference>
<dbReference type="EMBL" id="MAYT01000002">
    <property type="protein sequence ID" value="OCA92138.1"/>
    <property type="molecule type" value="Genomic_DNA"/>
</dbReference>
<dbReference type="SUPFAM" id="SSF53720">
    <property type="entry name" value="ALDH-like"/>
    <property type="match status" value="1"/>
</dbReference>
<dbReference type="InterPro" id="IPR015590">
    <property type="entry name" value="Aldehyde_DH_dom"/>
</dbReference>
<feature type="active site" evidence="4">
    <location>
        <position position="266"/>
    </location>
</feature>
<dbReference type="InterPro" id="IPR016161">
    <property type="entry name" value="Ald_DH/histidinol_DH"/>
</dbReference>
<feature type="domain" description="Aldehyde dehydrogenase" evidence="7">
    <location>
        <begin position="5"/>
        <end position="455"/>
    </location>
</feature>
<keyword evidence="9" id="KW-1185">Reference proteome</keyword>
<comment type="caution">
    <text evidence="8">The sequence shown here is derived from an EMBL/GenBank/DDBJ whole genome shotgun (WGS) entry which is preliminary data.</text>
</comment>
<evidence type="ECO:0000256" key="2">
    <source>
        <dbReference type="ARBA" id="ARBA00023002"/>
    </source>
</evidence>
<reference evidence="9" key="1">
    <citation type="submission" date="2016-05" db="EMBL/GenBank/DDBJ databases">
        <authorList>
            <person name="Liu B."/>
            <person name="Wang J."/>
            <person name="Zhu Y."/>
            <person name="Liu G."/>
            <person name="Chen Q."/>
            <person name="Chen Z."/>
            <person name="Lan J."/>
            <person name="Che J."/>
            <person name="Ge C."/>
            <person name="Shi H."/>
            <person name="Pan Z."/>
            <person name="Liu X."/>
        </authorList>
    </citation>
    <scope>NUCLEOTIDE SEQUENCE [LARGE SCALE GENOMIC DNA]</scope>
    <source>
        <strain evidence="9">FJAT-27215</strain>
    </source>
</reference>
<dbReference type="InterPro" id="IPR016162">
    <property type="entry name" value="Ald_DH_N"/>
</dbReference>
<dbReference type="CDD" id="cd07099">
    <property type="entry name" value="ALDH_DDALDH"/>
    <property type="match status" value="1"/>
</dbReference>
<dbReference type="Gene3D" id="3.40.309.10">
    <property type="entry name" value="Aldehyde Dehydrogenase, Chain A, domain 2"/>
    <property type="match status" value="1"/>
</dbReference>
<evidence type="ECO:0000313" key="9">
    <source>
        <dbReference type="Proteomes" id="UP000092578"/>
    </source>
</evidence>
<dbReference type="PROSITE" id="PS00687">
    <property type="entry name" value="ALDEHYDE_DEHYDR_GLU"/>
    <property type="match status" value="1"/>
</dbReference>
<dbReference type="InterPro" id="IPR012394">
    <property type="entry name" value="Aldehyde_DH_NAD(P)"/>
</dbReference>
<dbReference type="AlphaFoldDB" id="A0A1B9B7S3"/>
<sequence length="511" mass="56217">MIWTVKSPATKKVIGTLDETPLERAEDLYDNANKAFLTWSGLSISERVHFLQKLRLSIVEQLDDIVKVIHDSTGKVAVEALTTEVMTVVDSISHIEKRAAAALKTRKVKTPITFIGKSSYIEYKPRGTVLVISPWNFPFQLSMIPIVEALVAGNAVILKPSEITPMVGVLIEQLFEQAGFPAGLLQVAHGGKELGAALVKGKPDFIHFTGSVRTGKIIQAEAAKQLIPTLLELGGKDPMIVCADANMERAVQGAIWGAFTNSGQVCMSVERVYVDKSIYQKFVDRLVQETQALKQGIAADSDIGSMTFPQQTAIIKAHVKDALEKGAELIAGDHPDQWKDGQMFIEPMILTKVDHGMAIMQEETFGPVLPVMPFETEEEAIALANDTRFGLNASVWTADLDRGKRIVSRLISGNAVINDVIITVANPYLPYGGAKEGGIGAYHGDVGMQNFCVQTAVMVDKGHKKKEVNWYPYEGKYEAFVKLIRSFWGEKRDWGQFLSAYKKLLKIGNKK</sequence>
<dbReference type="PANTHER" id="PTHR11699">
    <property type="entry name" value="ALDEHYDE DEHYDROGENASE-RELATED"/>
    <property type="match status" value="1"/>
</dbReference>
<feature type="active site" evidence="4 5">
    <location>
        <position position="232"/>
    </location>
</feature>
<protein>
    <recommendedName>
        <fullName evidence="3">Aldehyde dehydrogenase</fullName>
    </recommendedName>
</protein>